<sequence length="480" mass="52565">MASTVRANENSTDSESNNNHVTTLGKTLPIDPFRSLYVHFGMLLGVEDFRTVDAYHRGKMWFHNAWLHRQGALWGLEVSLDAENNEVRVSAGAALDAMGHELYLQQDACLNLNAWYQQHNNDPEFEDIVQTDPDTGAKTFSAHVVIQFKACLNRQVPALTEPCDGSNATTAYSRVAETVELKLVPGLAPQWREEPGQLPFHRVRLLFGLEDAMVDGDGVVIDSDQDVLDSRTAILALPNEQQASAYLNALRHFSTFDAMELRPAAVDDGDFYSLFPSVNPNAIPLANIIDITLHPSSHGFEVDKDIVTSDAIDNTIRPVHIPTSTQQELSCGPMMPASAEPLPAPDPIAPLVDAGGPRVVADSFDIKGEWISFSVEGIPLMKASVDARAFSITSFDRRDGWISAEIKSVNYDQTTQKIDVELRDAPGGNLLRIIVKGTGPYPIMGRNRIPLAGAVDDGKSGTEFEGNDVVHMLRIKANTP</sequence>
<comment type="caution">
    <text evidence="2">The sequence shown here is derived from an EMBL/GenBank/DDBJ whole genome shotgun (WGS) entry which is preliminary data.</text>
</comment>
<dbReference type="Proteomes" id="UP000242502">
    <property type="component" value="Unassembled WGS sequence"/>
</dbReference>
<dbReference type="AlphaFoldDB" id="A0A1D2QU16"/>
<organism evidence="2 3">
    <name type="scientific">Candidatus Endobugula sertula</name>
    <name type="common">Bugula neritina bacterial symbiont</name>
    <dbReference type="NCBI Taxonomy" id="62101"/>
    <lineage>
        <taxon>Bacteria</taxon>
        <taxon>Pseudomonadati</taxon>
        <taxon>Pseudomonadota</taxon>
        <taxon>Gammaproteobacteria</taxon>
        <taxon>Cellvibrionales</taxon>
        <taxon>Cellvibrionaceae</taxon>
        <taxon>Candidatus Endobugula</taxon>
    </lineage>
</organism>
<accession>A0A1D2QU16</accession>
<name>A0A1D2QU16_9GAMM</name>
<evidence type="ECO:0000256" key="1">
    <source>
        <dbReference type="SAM" id="MobiDB-lite"/>
    </source>
</evidence>
<protein>
    <submittedName>
        <fullName evidence="2">Uncharacterized protein</fullName>
    </submittedName>
</protein>
<evidence type="ECO:0000313" key="3">
    <source>
        <dbReference type="Proteomes" id="UP000242502"/>
    </source>
</evidence>
<proteinExistence type="predicted"/>
<evidence type="ECO:0000313" key="2">
    <source>
        <dbReference type="EMBL" id="ODS25044.1"/>
    </source>
</evidence>
<dbReference type="EMBL" id="MDLC01000002">
    <property type="protein sequence ID" value="ODS25044.1"/>
    <property type="molecule type" value="Genomic_DNA"/>
</dbReference>
<gene>
    <name evidence="2" type="ORF">AB835_00630</name>
</gene>
<feature type="compositionally biased region" description="Low complexity" evidence="1">
    <location>
        <begin position="8"/>
        <end position="19"/>
    </location>
</feature>
<dbReference type="STRING" id="62101.AB835_00630"/>
<reference evidence="2 3" key="1">
    <citation type="journal article" date="2016" name="Appl. Environ. Microbiol.">
        <title>Lack of Overt Genome Reduction in the Bryostatin-Producing Bryozoan Symbiont "Candidatus Endobugula sertula".</title>
        <authorList>
            <person name="Miller I.J."/>
            <person name="Vanee N."/>
            <person name="Fong S.S."/>
            <person name="Lim-Fong G.E."/>
            <person name="Kwan J.C."/>
        </authorList>
    </citation>
    <scope>NUCLEOTIDE SEQUENCE [LARGE SCALE GENOMIC DNA]</scope>
    <source>
        <strain evidence="2">AB1-4</strain>
    </source>
</reference>
<feature type="region of interest" description="Disordered" evidence="1">
    <location>
        <begin position="1"/>
        <end position="24"/>
    </location>
</feature>